<dbReference type="Gene3D" id="3.30.1520.10">
    <property type="entry name" value="Phox-like domain"/>
    <property type="match status" value="1"/>
</dbReference>
<organism evidence="2 3">
    <name type="scientific">Goodea atripinnis</name>
    <dbReference type="NCBI Taxonomy" id="208336"/>
    <lineage>
        <taxon>Eukaryota</taxon>
        <taxon>Metazoa</taxon>
        <taxon>Chordata</taxon>
        <taxon>Craniata</taxon>
        <taxon>Vertebrata</taxon>
        <taxon>Euteleostomi</taxon>
        <taxon>Actinopterygii</taxon>
        <taxon>Neopterygii</taxon>
        <taxon>Teleostei</taxon>
        <taxon>Neoteleostei</taxon>
        <taxon>Acanthomorphata</taxon>
        <taxon>Ovalentaria</taxon>
        <taxon>Atherinomorphae</taxon>
        <taxon>Cyprinodontiformes</taxon>
        <taxon>Goodeidae</taxon>
        <taxon>Goodea</taxon>
    </lineage>
</organism>
<dbReference type="PANTHER" id="PTHR10555:SF129">
    <property type="entry name" value="SORTING NEXIN-1"/>
    <property type="match status" value="1"/>
</dbReference>
<gene>
    <name evidence="2" type="primary">SNX1_2</name>
    <name evidence="2" type="ORF">GOODEAATRI_002823</name>
</gene>
<proteinExistence type="predicted"/>
<reference evidence="2 3" key="1">
    <citation type="submission" date="2021-06" db="EMBL/GenBank/DDBJ databases">
        <authorList>
            <person name="Palmer J.M."/>
        </authorList>
    </citation>
    <scope>NUCLEOTIDE SEQUENCE [LARGE SCALE GENOMIC DNA]</scope>
    <source>
        <strain evidence="2 3">GA_2019</strain>
        <tissue evidence="2">Muscle</tissue>
    </source>
</reference>
<dbReference type="SUPFAM" id="SSF64268">
    <property type="entry name" value="PX domain"/>
    <property type="match status" value="1"/>
</dbReference>
<accession>A0ABV0NRD0</accession>
<evidence type="ECO:0000259" key="1">
    <source>
        <dbReference type="PROSITE" id="PS50195"/>
    </source>
</evidence>
<comment type="caution">
    <text evidence="2">The sequence shown here is derived from an EMBL/GenBank/DDBJ whole genome shotgun (WGS) entry which is preliminary data.</text>
</comment>
<dbReference type="SMART" id="SM00312">
    <property type="entry name" value="PX"/>
    <property type="match status" value="1"/>
</dbReference>
<name>A0ABV0NRD0_9TELE</name>
<dbReference type="InterPro" id="IPR036871">
    <property type="entry name" value="PX_dom_sf"/>
</dbReference>
<dbReference type="Pfam" id="PF00787">
    <property type="entry name" value="PX"/>
    <property type="match status" value="1"/>
</dbReference>
<sequence>MHMWPTKYPPGCVFNVRMFNTSRESLHGHSHLLFRVFLQTSLPMFKSKVFTARRRFSDFLGLYEKLSAKQSLHGCIIPPPPEKSVVGMTKVKVGMDDPSSVEFVEKRRAALERLTIIHVFTQLF</sequence>
<feature type="domain" description="PX" evidence="1">
    <location>
        <begin position="12"/>
        <end position="124"/>
    </location>
</feature>
<evidence type="ECO:0000313" key="3">
    <source>
        <dbReference type="Proteomes" id="UP001476798"/>
    </source>
</evidence>
<dbReference type="PROSITE" id="PS50195">
    <property type="entry name" value="PX"/>
    <property type="match status" value="1"/>
</dbReference>
<dbReference type="InterPro" id="IPR001683">
    <property type="entry name" value="PX_dom"/>
</dbReference>
<evidence type="ECO:0000313" key="2">
    <source>
        <dbReference type="EMBL" id="MEQ2173942.1"/>
    </source>
</evidence>
<dbReference type="Proteomes" id="UP001476798">
    <property type="component" value="Unassembled WGS sequence"/>
</dbReference>
<keyword evidence="3" id="KW-1185">Reference proteome</keyword>
<protein>
    <submittedName>
        <fullName evidence="2">Sorting nexin-1</fullName>
    </submittedName>
</protein>
<dbReference type="EMBL" id="JAHRIO010050079">
    <property type="protein sequence ID" value="MEQ2173942.1"/>
    <property type="molecule type" value="Genomic_DNA"/>
</dbReference>
<dbReference type="PANTHER" id="PTHR10555">
    <property type="entry name" value="SORTING NEXIN"/>
    <property type="match status" value="1"/>
</dbReference>